<gene>
    <name evidence="2" type="ORF">NCTC10313_03805</name>
</gene>
<organism evidence="2 3">
    <name type="scientific">Klebsiella pneumoniae subsp. ozaenae</name>
    <dbReference type="NCBI Taxonomy" id="574"/>
    <lineage>
        <taxon>Bacteria</taxon>
        <taxon>Pseudomonadati</taxon>
        <taxon>Pseudomonadota</taxon>
        <taxon>Gammaproteobacteria</taxon>
        <taxon>Enterobacterales</taxon>
        <taxon>Enterobacteriaceae</taxon>
        <taxon>Klebsiella/Raoultella group</taxon>
        <taxon>Klebsiella</taxon>
        <taxon>Klebsiella pneumoniae complex</taxon>
    </lineage>
</organism>
<keyword evidence="1" id="KW-0472">Membrane</keyword>
<keyword evidence="1" id="KW-1133">Transmembrane helix</keyword>
<evidence type="ECO:0000313" key="3">
    <source>
        <dbReference type="Proteomes" id="UP000254487"/>
    </source>
</evidence>
<dbReference type="Proteomes" id="UP000254487">
    <property type="component" value="Unassembled WGS sequence"/>
</dbReference>
<feature type="transmembrane region" description="Helical" evidence="1">
    <location>
        <begin position="25"/>
        <end position="44"/>
    </location>
</feature>
<dbReference type="AlphaFoldDB" id="A0A377ZPI5"/>
<proteinExistence type="predicted"/>
<dbReference type="EMBL" id="UGLW01000003">
    <property type="protein sequence ID" value="STU78977.1"/>
    <property type="molecule type" value="Genomic_DNA"/>
</dbReference>
<name>A0A377ZPI5_KLEPO</name>
<reference evidence="2 3" key="1">
    <citation type="submission" date="2018-06" db="EMBL/GenBank/DDBJ databases">
        <authorList>
            <consortium name="Pathogen Informatics"/>
            <person name="Doyle S."/>
        </authorList>
    </citation>
    <scope>NUCLEOTIDE SEQUENCE [LARGE SCALE GENOMIC DNA]</scope>
    <source>
        <strain evidence="2 3">NCTC10313</strain>
    </source>
</reference>
<evidence type="ECO:0000256" key="1">
    <source>
        <dbReference type="SAM" id="Phobius"/>
    </source>
</evidence>
<protein>
    <submittedName>
        <fullName evidence="2">Uncharacterized protein</fullName>
    </submittedName>
</protein>
<sequence length="48" mass="5411">MLAGASCANRGKVDTRYRAELINQAIHGALIGLLYLIDMAWLTIRYHH</sequence>
<accession>A0A377ZPI5</accession>
<evidence type="ECO:0000313" key="2">
    <source>
        <dbReference type="EMBL" id="STU78977.1"/>
    </source>
</evidence>
<keyword evidence="1" id="KW-0812">Transmembrane</keyword>